<name>A0A0F7VS18_STRLW</name>
<protein>
    <submittedName>
        <fullName evidence="1">Uncharacterized protein</fullName>
    </submittedName>
</protein>
<reference evidence="1 2" key="1">
    <citation type="submission" date="2015-02" db="EMBL/GenBank/DDBJ databases">
        <authorList>
            <person name="Gomez-Escribano P.J."/>
        </authorList>
    </citation>
    <scope>NUCLEOTIDE SEQUENCE [LARGE SCALE GENOMIC DNA]</scope>
    <source>
        <strain evidence="2">C34 (DSM 42122 / NRRL B-24963)</strain>
    </source>
</reference>
<dbReference type="Proteomes" id="UP000035016">
    <property type="component" value="Chromosome Chromosome"/>
</dbReference>
<dbReference type="AlphaFoldDB" id="A0A0F7VS18"/>
<organism evidence="1 2">
    <name type="scientific">Streptomyces leeuwenhoekii</name>
    <dbReference type="NCBI Taxonomy" id="1437453"/>
    <lineage>
        <taxon>Bacteria</taxon>
        <taxon>Bacillati</taxon>
        <taxon>Actinomycetota</taxon>
        <taxon>Actinomycetes</taxon>
        <taxon>Kitasatosporales</taxon>
        <taxon>Streptomycetaceae</taxon>
        <taxon>Streptomyces</taxon>
    </lineage>
</organism>
<dbReference type="EMBL" id="LN831790">
    <property type="protein sequence ID" value="CQR59671.1"/>
    <property type="molecule type" value="Genomic_DNA"/>
</dbReference>
<dbReference type="PROSITE" id="PS51257">
    <property type="entry name" value="PROKAR_LIPOPROTEIN"/>
    <property type="match status" value="1"/>
</dbReference>
<gene>
    <name evidence="1" type="primary">sle_02090</name>
</gene>
<dbReference type="RefSeq" id="WP_242513916.1">
    <property type="nucleotide sequence ID" value="NZ_AZSD01000114.1"/>
</dbReference>
<accession>A0A0F7VS18</accession>
<evidence type="ECO:0000313" key="1">
    <source>
        <dbReference type="EMBL" id="CQR59671.1"/>
    </source>
</evidence>
<dbReference type="KEGG" id="sle:sle_02090"/>
<evidence type="ECO:0000313" key="2">
    <source>
        <dbReference type="Proteomes" id="UP000035016"/>
    </source>
</evidence>
<proteinExistence type="predicted"/>
<sequence length="131" mass="13391">MRRTATITAALAPAAGDGLAMAPSATACPSGAVCIRETDGSILSKNIFSGYGAHNLSNVTGHRVIVNSRTGGAGFQVRHEYDGGHCSSAARAAGEYAPCDMTPINPAVLVLSPDRARAHDAGDRRLAGSAW</sequence>